<evidence type="ECO:0000256" key="7">
    <source>
        <dbReference type="ARBA" id="ARBA00023160"/>
    </source>
</evidence>
<dbReference type="CDD" id="cd05372">
    <property type="entry name" value="ENR_SDR"/>
    <property type="match status" value="1"/>
</dbReference>
<proteinExistence type="inferred from homology"/>
<name>A0A161KFL6_9ZZZZ</name>
<evidence type="ECO:0000256" key="3">
    <source>
        <dbReference type="ARBA" id="ARBA00022516"/>
    </source>
</evidence>
<keyword evidence="7" id="KW-0275">Fatty acid biosynthesis</keyword>
<evidence type="ECO:0000313" key="8">
    <source>
        <dbReference type="EMBL" id="CUV02217.1"/>
    </source>
</evidence>
<evidence type="ECO:0000256" key="5">
    <source>
        <dbReference type="ARBA" id="ARBA00023002"/>
    </source>
</evidence>
<keyword evidence="4" id="KW-0276">Fatty acid metabolism</keyword>
<dbReference type="Gene3D" id="3.40.50.720">
    <property type="entry name" value="NAD(P)-binding Rossmann-like Domain"/>
    <property type="match status" value="1"/>
</dbReference>
<dbReference type="InterPro" id="IPR036291">
    <property type="entry name" value="NAD(P)-bd_dom_sf"/>
</dbReference>
<dbReference type="PANTHER" id="PTHR43159">
    <property type="entry name" value="ENOYL-[ACYL-CARRIER-PROTEIN] REDUCTASE"/>
    <property type="match status" value="1"/>
</dbReference>
<keyword evidence="5 8" id="KW-0560">Oxidoreductase</keyword>
<evidence type="ECO:0000256" key="2">
    <source>
        <dbReference type="ARBA" id="ARBA00009233"/>
    </source>
</evidence>
<keyword evidence="6" id="KW-0443">Lipid metabolism</keyword>
<dbReference type="InterPro" id="IPR014358">
    <property type="entry name" value="Enoyl-ACP_Rdtase_NADH"/>
</dbReference>
<dbReference type="Gene3D" id="1.10.8.400">
    <property type="entry name" value="Enoyl acyl carrier protein reductase"/>
    <property type="match status" value="1"/>
</dbReference>
<dbReference type="EC" id="1.3.1.9" evidence="8"/>
<dbReference type="PANTHER" id="PTHR43159:SF2">
    <property type="entry name" value="ENOYL-[ACYL-CARRIER-PROTEIN] REDUCTASE [NADH], CHLOROPLASTIC"/>
    <property type="match status" value="1"/>
</dbReference>
<dbReference type="SUPFAM" id="SSF51735">
    <property type="entry name" value="NAD(P)-binding Rossmann-fold domains"/>
    <property type="match status" value="1"/>
</dbReference>
<evidence type="ECO:0000256" key="6">
    <source>
        <dbReference type="ARBA" id="ARBA00023098"/>
    </source>
</evidence>
<gene>
    <name evidence="8" type="ORF">MGWOODY_Clf1718</name>
</gene>
<organism evidence="8">
    <name type="scientific">hydrothermal vent metagenome</name>
    <dbReference type="NCBI Taxonomy" id="652676"/>
    <lineage>
        <taxon>unclassified sequences</taxon>
        <taxon>metagenomes</taxon>
        <taxon>ecological metagenomes</taxon>
    </lineage>
</organism>
<dbReference type="GO" id="GO:0004318">
    <property type="term" value="F:enoyl-[acyl-carrier-protein] reductase (NADH) activity"/>
    <property type="evidence" value="ECO:0007669"/>
    <property type="project" value="UniProtKB-EC"/>
</dbReference>
<dbReference type="GO" id="GO:0006633">
    <property type="term" value="P:fatty acid biosynthetic process"/>
    <property type="evidence" value="ECO:0007669"/>
    <property type="project" value="UniProtKB-KW"/>
</dbReference>
<dbReference type="PRINTS" id="PR00081">
    <property type="entry name" value="GDHRDH"/>
</dbReference>
<reference evidence="8" key="1">
    <citation type="submission" date="2015-10" db="EMBL/GenBank/DDBJ databases">
        <authorList>
            <person name="Gilbert D.G."/>
        </authorList>
    </citation>
    <scope>NUCLEOTIDE SEQUENCE</scope>
</reference>
<dbReference type="EMBL" id="FAXA01000206">
    <property type="protein sequence ID" value="CUV02217.1"/>
    <property type="molecule type" value="Genomic_DNA"/>
</dbReference>
<keyword evidence="3" id="KW-0444">Lipid biosynthesis</keyword>
<dbReference type="Pfam" id="PF13561">
    <property type="entry name" value="adh_short_C2"/>
    <property type="match status" value="1"/>
</dbReference>
<dbReference type="AlphaFoldDB" id="A0A161KFL6"/>
<sequence>MFPIDLSGKKGIVFGVANDRSIAWGITQVLSQAGARIALTYQGERLKERVEALAATMESPLTLPCDATDDEQIAEVFQTLKAEFGDISFVVHSIAFANREDLEGRFVDTGREGFRIALEVSAYSLLPLVRHAAPLMTNGGSVLAMTFDASQKVYPGYNVMGTAKAALEHSVRQLAYEFGEQNIRVNAISAGPLQTLAARGISGFRDMHHAAAEKAPLKRNITVTEVAQTALFLCSGLSSGITGAIIPVDAGYHIMAV</sequence>
<dbReference type="InterPro" id="IPR002347">
    <property type="entry name" value="SDR_fam"/>
</dbReference>
<comment type="similarity">
    <text evidence="2">Belongs to the short-chain dehydrogenases/reductases (SDR) family. FabI subfamily.</text>
</comment>
<evidence type="ECO:0000256" key="1">
    <source>
        <dbReference type="ARBA" id="ARBA00005189"/>
    </source>
</evidence>
<dbReference type="PIRSF" id="PIRSF000094">
    <property type="entry name" value="Enoyl-ACP_rdct"/>
    <property type="match status" value="1"/>
</dbReference>
<accession>A0A161KFL6</accession>
<protein>
    <submittedName>
        <fullName evidence="8">Enoyl-[acyl-carrier-protein] reductase [NADH]</fullName>
        <ecNumber evidence="8">1.3.1.9</ecNumber>
    </submittedName>
</protein>
<comment type="pathway">
    <text evidence="1">Lipid metabolism.</text>
</comment>
<evidence type="ECO:0000256" key="4">
    <source>
        <dbReference type="ARBA" id="ARBA00022832"/>
    </source>
</evidence>